<feature type="domain" description="Ionotropic glutamate receptor C-terminal" evidence="7">
    <location>
        <begin position="43"/>
        <end position="263"/>
    </location>
</feature>
<evidence type="ECO:0000256" key="5">
    <source>
        <dbReference type="SAM" id="SignalP"/>
    </source>
</evidence>
<keyword evidence="3 5" id="KW-0732">Signal</keyword>
<feature type="signal peptide" evidence="5">
    <location>
        <begin position="1"/>
        <end position="20"/>
    </location>
</feature>
<dbReference type="STRING" id="261392.SAMN02745149_01264"/>
<sequence>MKKITVIASVVLAVLSLGLAGCKKAPAKADNSLEELKGRGVFVLGLDDSFPPLGFRDADNNITGYDIDLAKEVASRLGVEFKAQPIDWSAKEMELTTGKIDCIWNGFTITDEREESLSMTKPYLNNAQVLVVRKNGGIEKLSDAAGKTIGLQKGSSAQDAVESNKDFADSLKNLVFYNDNITALNDLELGGVDAVVMDSVVAAYDISVSNKPLVIVDEVLANEAYGIGFRKTDVKLRDEVQKILEDMEKDGTVASVSNKWFGKNISVIGK</sequence>
<dbReference type="Pfam" id="PF00497">
    <property type="entry name" value="SBP_bac_3"/>
    <property type="match status" value="1"/>
</dbReference>
<dbReference type="EMBL" id="FUWG01000008">
    <property type="protein sequence ID" value="SJZ44224.1"/>
    <property type="molecule type" value="Genomic_DNA"/>
</dbReference>
<proteinExistence type="inferred from homology"/>
<evidence type="ECO:0000313" key="8">
    <source>
        <dbReference type="EMBL" id="SJZ44224.1"/>
    </source>
</evidence>
<name>A0A1T4KPA8_TREPO</name>
<evidence type="ECO:0000259" key="6">
    <source>
        <dbReference type="SMART" id="SM00062"/>
    </source>
</evidence>
<evidence type="ECO:0000256" key="4">
    <source>
        <dbReference type="RuleBase" id="RU003744"/>
    </source>
</evidence>
<dbReference type="PROSITE" id="PS51257">
    <property type="entry name" value="PROKAR_LIPOPROTEIN"/>
    <property type="match status" value="1"/>
</dbReference>
<dbReference type="RefSeq" id="WP_078933174.1">
    <property type="nucleotide sequence ID" value="NZ_FUWG01000008.1"/>
</dbReference>
<dbReference type="SMART" id="SM00079">
    <property type="entry name" value="PBPe"/>
    <property type="match status" value="1"/>
</dbReference>
<comment type="subcellular location">
    <subcellularLocation>
        <location evidence="1">Cell envelope</location>
    </subcellularLocation>
</comment>
<organism evidence="8 9">
    <name type="scientific">Treponema porcinum</name>
    <dbReference type="NCBI Taxonomy" id="261392"/>
    <lineage>
        <taxon>Bacteria</taxon>
        <taxon>Pseudomonadati</taxon>
        <taxon>Spirochaetota</taxon>
        <taxon>Spirochaetia</taxon>
        <taxon>Spirochaetales</taxon>
        <taxon>Treponemataceae</taxon>
        <taxon>Treponema</taxon>
    </lineage>
</organism>
<dbReference type="OrthoDB" id="9775197at2"/>
<dbReference type="PROSITE" id="PS01039">
    <property type="entry name" value="SBP_BACTERIAL_3"/>
    <property type="match status" value="1"/>
</dbReference>
<dbReference type="GeneID" id="78316564"/>
<dbReference type="Proteomes" id="UP000190423">
    <property type="component" value="Unassembled WGS sequence"/>
</dbReference>
<evidence type="ECO:0000256" key="1">
    <source>
        <dbReference type="ARBA" id="ARBA00004196"/>
    </source>
</evidence>
<evidence type="ECO:0000313" key="9">
    <source>
        <dbReference type="Proteomes" id="UP000190423"/>
    </source>
</evidence>
<evidence type="ECO:0000259" key="7">
    <source>
        <dbReference type="SMART" id="SM00079"/>
    </source>
</evidence>
<keyword evidence="9" id="KW-1185">Reference proteome</keyword>
<feature type="domain" description="Solute-binding protein family 3/N-terminal" evidence="6">
    <location>
        <begin position="41"/>
        <end position="264"/>
    </location>
</feature>
<accession>A0A1T4KPA8</accession>
<evidence type="ECO:0000256" key="3">
    <source>
        <dbReference type="ARBA" id="ARBA00022729"/>
    </source>
</evidence>
<dbReference type="GO" id="GO:0015276">
    <property type="term" value="F:ligand-gated monoatomic ion channel activity"/>
    <property type="evidence" value="ECO:0007669"/>
    <property type="project" value="InterPro"/>
</dbReference>
<gene>
    <name evidence="8" type="ORF">SAMN02745149_01264</name>
</gene>
<dbReference type="GO" id="GO:0030313">
    <property type="term" value="C:cell envelope"/>
    <property type="evidence" value="ECO:0007669"/>
    <property type="project" value="UniProtKB-SubCell"/>
</dbReference>
<dbReference type="PANTHER" id="PTHR35936">
    <property type="entry name" value="MEMBRANE-BOUND LYTIC MUREIN TRANSGLYCOSYLASE F"/>
    <property type="match status" value="1"/>
</dbReference>
<dbReference type="InterPro" id="IPR018313">
    <property type="entry name" value="SBP_3_CS"/>
</dbReference>
<dbReference type="SUPFAM" id="SSF53850">
    <property type="entry name" value="Periplasmic binding protein-like II"/>
    <property type="match status" value="1"/>
</dbReference>
<dbReference type="GO" id="GO:0016020">
    <property type="term" value="C:membrane"/>
    <property type="evidence" value="ECO:0007669"/>
    <property type="project" value="InterPro"/>
</dbReference>
<dbReference type="SMART" id="SM00062">
    <property type="entry name" value="PBPb"/>
    <property type="match status" value="1"/>
</dbReference>
<feature type="chain" id="PRO_5013386735" evidence="5">
    <location>
        <begin position="21"/>
        <end position="270"/>
    </location>
</feature>
<dbReference type="InterPro" id="IPR001320">
    <property type="entry name" value="Iontro_rcpt_C"/>
</dbReference>
<reference evidence="8 9" key="1">
    <citation type="submission" date="2017-02" db="EMBL/GenBank/DDBJ databases">
        <authorList>
            <person name="Peterson S.W."/>
        </authorList>
    </citation>
    <scope>NUCLEOTIDE SEQUENCE [LARGE SCALE GENOMIC DNA]</scope>
    <source>
        <strain evidence="8 9">ATCC BAA-908</strain>
    </source>
</reference>
<dbReference type="PANTHER" id="PTHR35936:SF34">
    <property type="entry name" value="ABC TRANSPORTER EXTRACELLULAR-BINDING PROTEIN YCKB-RELATED"/>
    <property type="match status" value="1"/>
</dbReference>
<dbReference type="InterPro" id="IPR001638">
    <property type="entry name" value="Solute-binding_3/MltF_N"/>
</dbReference>
<protein>
    <submittedName>
        <fullName evidence="8">Polar amino acid transport system substrate-binding protein</fullName>
    </submittedName>
</protein>
<dbReference type="AlphaFoldDB" id="A0A1T4KPA8"/>
<dbReference type="Gene3D" id="3.40.190.10">
    <property type="entry name" value="Periplasmic binding protein-like II"/>
    <property type="match status" value="2"/>
</dbReference>
<dbReference type="CDD" id="cd00996">
    <property type="entry name" value="PBP2_AatB_like"/>
    <property type="match status" value="1"/>
</dbReference>
<evidence type="ECO:0000256" key="2">
    <source>
        <dbReference type="ARBA" id="ARBA00010333"/>
    </source>
</evidence>
<comment type="similarity">
    <text evidence="2 4">Belongs to the bacterial solute-binding protein 3 family.</text>
</comment>